<sequence>MGIGKRKVAFDCDTN</sequence>
<proteinExistence type="predicted"/>
<protein>
    <submittedName>
        <fullName evidence="1">Uncharacterized protein</fullName>
    </submittedName>
</protein>
<dbReference type="EMBL" id="GGEC01084062">
    <property type="protein sequence ID" value="MBX64546.1"/>
    <property type="molecule type" value="Transcribed_RNA"/>
</dbReference>
<reference evidence="1" key="1">
    <citation type="submission" date="2018-02" db="EMBL/GenBank/DDBJ databases">
        <title>Rhizophora mucronata_Transcriptome.</title>
        <authorList>
            <person name="Meera S.P."/>
            <person name="Sreeshan A."/>
            <person name="Augustine A."/>
        </authorList>
    </citation>
    <scope>NUCLEOTIDE SEQUENCE</scope>
    <source>
        <tissue evidence="1">Leaf</tissue>
    </source>
</reference>
<organism evidence="1">
    <name type="scientific">Rhizophora mucronata</name>
    <name type="common">Asiatic mangrove</name>
    <dbReference type="NCBI Taxonomy" id="61149"/>
    <lineage>
        <taxon>Eukaryota</taxon>
        <taxon>Viridiplantae</taxon>
        <taxon>Streptophyta</taxon>
        <taxon>Embryophyta</taxon>
        <taxon>Tracheophyta</taxon>
        <taxon>Spermatophyta</taxon>
        <taxon>Magnoliopsida</taxon>
        <taxon>eudicotyledons</taxon>
        <taxon>Gunneridae</taxon>
        <taxon>Pentapetalae</taxon>
        <taxon>rosids</taxon>
        <taxon>fabids</taxon>
        <taxon>Malpighiales</taxon>
        <taxon>Rhizophoraceae</taxon>
        <taxon>Rhizophora</taxon>
    </lineage>
</organism>
<name>A0A2P2QC28_RHIMU</name>
<accession>A0A2P2QC28</accession>
<evidence type="ECO:0000313" key="1">
    <source>
        <dbReference type="EMBL" id="MBX64546.1"/>
    </source>
</evidence>